<dbReference type="InterPro" id="IPR008271">
    <property type="entry name" value="Ser/Thr_kinase_AS"/>
</dbReference>
<evidence type="ECO:0000256" key="3">
    <source>
        <dbReference type="ARBA" id="ARBA00022777"/>
    </source>
</evidence>
<keyword evidence="7" id="KW-0812">Transmembrane</keyword>
<dbReference type="EMBL" id="CP098502">
    <property type="protein sequence ID" value="UTI64629.1"/>
    <property type="molecule type" value="Genomic_DNA"/>
</dbReference>
<keyword evidence="7" id="KW-0472">Membrane</keyword>
<organism evidence="9 10">
    <name type="scientific">Paraconexibacter antarcticus</name>
    <dbReference type="NCBI Taxonomy" id="2949664"/>
    <lineage>
        <taxon>Bacteria</taxon>
        <taxon>Bacillati</taxon>
        <taxon>Actinomycetota</taxon>
        <taxon>Thermoleophilia</taxon>
        <taxon>Solirubrobacterales</taxon>
        <taxon>Paraconexibacteraceae</taxon>
        <taxon>Paraconexibacter</taxon>
    </lineage>
</organism>
<dbReference type="RefSeq" id="WP_254571329.1">
    <property type="nucleotide sequence ID" value="NZ_CP098502.1"/>
</dbReference>
<keyword evidence="4 5" id="KW-0067">ATP-binding</keyword>
<keyword evidence="2 5" id="KW-0547">Nucleotide-binding</keyword>
<evidence type="ECO:0000256" key="4">
    <source>
        <dbReference type="ARBA" id="ARBA00022840"/>
    </source>
</evidence>
<dbReference type="InterPro" id="IPR011009">
    <property type="entry name" value="Kinase-like_dom_sf"/>
</dbReference>
<dbReference type="InterPro" id="IPR000719">
    <property type="entry name" value="Prot_kinase_dom"/>
</dbReference>
<dbReference type="Gene3D" id="3.30.200.20">
    <property type="entry name" value="Phosphorylase Kinase, domain 1"/>
    <property type="match status" value="1"/>
</dbReference>
<keyword evidence="3 9" id="KW-0418">Kinase</keyword>
<feature type="region of interest" description="Disordered" evidence="6">
    <location>
        <begin position="335"/>
        <end position="396"/>
    </location>
</feature>
<evidence type="ECO:0000313" key="9">
    <source>
        <dbReference type="EMBL" id="UTI64629.1"/>
    </source>
</evidence>
<evidence type="ECO:0000313" key="10">
    <source>
        <dbReference type="Proteomes" id="UP001056035"/>
    </source>
</evidence>
<evidence type="ECO:0000256" key="7">
    <source>
        <dbReference type="SAM" id="Phobius"/>
    </source>
</evidence>
<feature type="domain" description="Protein kinase" evidence="8">
    <location>
        <begin position="13"/>
        <end position="273"/>
    </location>
</feature>
<dbReference type="PANTHER" id="PTHR43289">
    <property type="entry name" value="MITOGEN-ACTIVATED PROTEIN KINASE KINASE KINASE 20-RELATED"/>
    <property type="match status" value="1"/>
</dbReference>
<dbReference type="Gene3D" id="2.60.120.260">
    <property type="entry name" value="Galactose-binding domain-like"/>
    <property type="match status" value="1"/>
</dbReference>
<name>A0ABY5DVR3_9ACTN</name>
<reference evidence="9 10" key="1">
    <citation type="submission" date="2022-06" db="EMBL/GenBank/DDBJ databases">
        <title>Paraconexibacter antarcticus.</title>
        <authorList>
            <person name="Kim C.S."/>
        </authorList>
    </citation>
    <scope>NUCLEOTIDE SEQUENCE [LARGE SCALE GENOMIC DNA]</scope>
    <source>
        <strain evidence="9 10">02-257</strain>
    </source>
</reference>
<evidence type="ECO:0000256" key="1">
    <source>
        <dbReference type="ARBA" id="ARBA00022679"/>
    </source>
</evidence>
<accession>A0ABY5DVR3</accession>
<dbReference type="SMART" id="SM00220">
    <property type="entry name" value="S_TKc"/>
    <property type="match status" value="1"/>
</dbReference>
<dbReference type="SUPFAM" id="SSF56112">
    <property type="entry name" value="Protein kinase-like (PK-like)"/>
    <property type="match status" value="1"/>
</dbReference>
<gene>
    <name evidence="9" type="ORF">NBH00_00110</name>
</gene>
<dbReference type="PANTHER" id="PTHR43289:SF34">
    <property type="entry name" value="SERINE_THREONINE-PROTEIN KINASE YBDM-RELATED"/>
    <property type="match status" value="1"/>
</dbReference>
<feature type="binding site" evidence="5">
    <location>
        <position position="42"/>
    </location>
    <ligand>
        <name>ATP</name>
        <dbReference type="ChEBI" id="CHEBI:30616"/>
    </ligand>
</feature>
<feature type="transmembrane region" description="Helical" evidence="7">
    <location>
        <begin position="312"/>
        <end position="330"/>
    </location>
</feature>
<dbReference type="PROSITE" id="PS00107">
    <property type="entry name" value="PROTEIN_KINASE_ATP"/>
    <property type="match status" value="1"/>
</dbReference>
<keyword evidence="10" id="KW-1185">Reference proteome</keyword>
<evidence type="ECO:0000256" key="2">
    <source>
        <dbReference type="ARBA" id="ARBA00022741"/>
    </source>
</evidence>
<feature type="compositionally biased region" description="Basic and acidic residues" evidence="6">
    <location>
        <begin position="361"/>
        <end position="382"/>
    </location>
</feature>
<evidence type="ECO:0000256" key="5">
    <source>
        <dbReference type="PROSITE-ProRule" id="PRU10141"/>
    </source>
</evidence>
<protein>
    <submittedName>
        <fullName evidence="9">Protein kinase</fullName>
    </submittedName>
</protein>
<keyword evidence="1" id="KW-0808">Transferase</keyword>
<dbReference type="PROSITE" id="PS50011">
    <property type="entry name" value="PROTEIN_KINASE_DOM"/>
    <property type="match status" value="1"/>
</dbReference>
<dbReference type="PROSITE" id="PS00108">
    <property type="entry name" value="PROTEIN_KINASE_ST"/>
    <property type="match status" value="1"/>
</dbReference>
<proteinExistence type="predicted"/>
<dbReference type="Gene3D" id="1.10.510.10">
    <property type="entry name" value="Transferase(Phosphotransferase) domain 1"/>
    <property type="match status" value="1"/>
</dbReference>
<sequence length="511" mass="54939">MTAAVGTLLSGRYRLDAKIGTGGMSTVYRAFDTTLERQVAIKVMHNHIAGDADQLERFRREARAVAQLSHPHVVGVIDAGEDGGTQYIVFEYVEGETLKDRIRRLGKLPVSEAVAYAIEIARALGAAHEQGIVHRDVKPQNVLIDGEGSAKVTDFGIARTRDQAGLTMDGRVLGTTDYVSPEQALGHAVTGQSDLYSLGIVLFEMLTGDVPFKGEGQVAVAMKHVREDLPDVQIRRPEVSSALAAVVDKATEKDLDRRYADDRELAADLEEVLSIEFARSGQITGEATVVFKSLPAKTRRRVPASVAHPTRIFAVLALAAAVAVVLVLALKDNTSRGTRNAADPPARSEPGIKGVSFSQDAAHDYDPSGDQQEHPADVRNVVDGDPNTAWTTESYRGGTLSGKPGVGIYVDAHPSANGVKLQIDSPTPGWRGTIYGATKGPPKAITDPGWKAIGDIGRADRKTTVDLDGTPFRYYLIWIQSLPPGKESVAISEVRLYQRVMRPVARPSSAG</sequence>
<dbReference type="Proteomes" id="UP001056035">
    <property type="component" value="Chromosome"/>
</dbReference>
<dbReference type="CDD" id="cd14014">
    <property type="entry name" value="STKc_PknB_like"/>
    <property type="match status" value="1"/>
</dbReference>
<dbReference type="Pfam" id="PF00069">
    <property type="entry name" value="Pkinase"/>
    <property type="match status" value="1"/>
</dbReference>
<evidence type="ECO:0000259" key="8">
    <source>
        <dbReference type="PROSITE" id="PS50011"/>
    </source>
</evidence>
<dbReference type="InterPro" id="IPR017441">
    <property type="entry name" value="Protein_kinase_ATP_BS"/>
</dbReference>
<evidence type="ECO:0000256" key="6">
    <source>
        <dbReference type="SAM" id="MobiDB-lite"/>
    </source>
</evidence>
<dbReference type="GO" id="GO:0016301">
    <property type="term" value="F:kinase activity"/>
    <property type="evidence" value="ECO:0007669"/>
    <property type="project" value="UniProtKB-KW"/>
</dbReference>
<keyword evidence="7" id="KW-1133">Transmembrane helix</keyword>